<keyword evidence="1" id="KW-0472">Membrane</keyword>
<dbReference type="InterPro" id="IPR021414">
    <property type="entry name" value="DUF3054"/>
</dbReference>
<keyword evidence="1" id="KW-1133">Transmembrane helix</keyword>
<proteinExistence type="predicted"/>
<dbReference type="Pfam" id="PF11255">
    <property type="entry name" value="DUF3054"/>
    <property type="match status" value="1"/>
</dbReference>
<gene>
    <name evidence="2" type="ORF">H9624_15565</name>
</gene>
<sequence length="111" mass="11734">MLLDMAAVVLFAYLGRGAHEGGRSVTDVLEVALPFLLARLLVTVLVQHGSLRLWPGGVVAWLVTWAGGLGLRAALGDGTALPFVLVALGVLGALLLGWRAVWLMVARARRP</sequence>
<evidence type="ECO:0000313" key="2">
    <source>
        <dbReference type="EMBL" id="MBD8063735.1"/>
    </source>
</evidence>
<name>A0ABR8Z653_9MICO</name>
<feature type="transmembrane region" description="Helical" evidence="1">
    <location>
        <begin position="28"/>
        <end position="46"/>
    </location>
</feature>
<evidence type="ECO:0000256" key="1">
    <source>
        <dbReference type="SAM" id="Phobius"/>
    </source>
</evidence>
<reference evidence="2 3" key="1">
    <citation type="submission" date="2020-08" db="EMBL/GenBank/DDBJ databases">
        <title>A Genomic Blueprint of the Chicken Gut Microbiome.</title>
        <authorList>
            <person name="Gilroy R."/>
            <person name="Ravi A."/>
            <person name="Getino M."/>
            <person name="Pursley I."/>
            <person name="Horton D.L."/>
            <person name="Alikhan N.-F."/>
            <person name="Baker D."/>
            <person name="Gharbi K."/>
            <person name="Hall N."/>
            <person name="Watson M."/>
            <person name="Adriaenssens E.M."/>
            <person name="Foster-Nyarko E."/>
            <person name="Jarju S."/>
            <person name="Secka A."/>
            <person name="Antonio M."/>
            <person name="Oren A."/>
            <person name="Chaudhuri R."/>
            <person name="La Ragione R.M."/>
            <person name="Hildebrand F."/>
            <person name="Pallen M.J."/>
        </authorList>
    </citation>
    <scope>NUCLEOTIDE SEQUENCE [LARGE SCALE GENOMIC DNA]</scope>
    <source>
        <strain evidence="2 3">Sa1BUA1</strain>
    </source>
</reference>
<keyword evidence="1" id="KW-0812">Transmembrane</keyword>
<organism evidence="2 3">
    <name type="scientific">Oceanitalea stevensii</name>
    <dbReference type="NCBI Taxonomy" id="2763072"/>
    <lineage>
        <taxon>Bacteria</taxon>
        <taxon>Bacillati</taxon>
        <taxon>Actinomycetota</taxon>
        <taxon>Actinomycetes</taxon>
        <taxon>Micrococcales</taxon>
        <taxon>Bogoriellaceae</taxon>
        <taxon>Georgenia</taxon>
    </lineage>
</organism>
<dbReference type="Proteomes" id="UP000661894">
    <property type="component" value="Unassembled WGS sequence"/>
</dbReference>
<keyword evidence="3" id="KW-1185">Reference proteome</keyword>
<protein>
    <submittedName>
        <fullName evidence="2">DUF3054 domain-containing protein</fullName>
    </submittedName>
</protein>
<evidence type="ECO:0000313" key="3">
    <source>
        <dbReference type="Proteomes" id="UP000661894"/>
    </source>
</evidence>
<accession>A0ABR8Z653</accession>
<feature type="transmembrane region" description="Helical" evidence="1">
    <location>
        <begin position="81"/>
        <end position="105"/>
    </location>
</feature>
<dbReference type="EMBL" id="JACSPO010000016">
    <property type="protein sequence ID" value="MBD8063735.1"/>
    <property type="molecule type" value="Genomic_DNA"/>
</dbReference>
<comment type="caution">
    <text evidence="2">The sequence shown here is derived from an EMBL/GenBank/DDBJ whole genome shotgun (WGS) entry which is preliminary data.</text>
</comment>
<feature type="transmembrane region" description="Helical" evidence="1">
    <location>
        <begin position="53"/>
        <end position="75"/>
    </location>
</feature>